<comment type="caution">
    <text evidence="1">The sequence shown here is derived from an EMBL/GenBank/DDBJ whole genome shotgun (WGS) entry which is preliminary data.</text>
</comment>
<accession>A0ACB8F7R8</accession>
<keyword evidence="2" id="KW-1185">Reference proteome</keyword>
<gene>
    <name evidence="1" type="ORF">K3G42_005576</name>
</gene>
<evidence type="ECO:0000313" key="1">
    <source>
        <dbReference type="EMBL" id="KAH8001392.1"/>
    </source>
</evidence>
<organism evidence="1 2">
    <name type="scientific">Sphaerodactylus townsendi</name>
    <dbReference type="NCBI Taxonomy" id="933632"/>
    <lineage>
        <taxon>Eukaryota</taxon>
        <taxon>Metazoa</taxon>
        <taxon>Chordata</taxon>
        <taxon>Craniata</taxon>
        <taxon>Vertebrata</taxon>
        <taxon>Euteleostomi</taxon>
        <taxon>Lepidosauria</taxon>
        <taxon>Squamata</taxon>
        <taxon>Bifurcata</taxon>
        <taxon>Gekkota</taxon>
        <taxon>Sphaerodactylidae</taxon>
        <taxon>Sphaerodactylus</taxon>
    </lineage>
</organism>
<evidence type="ECO:0000313" key="2">
    <source>
        <dbReference type="Proteomes" id="UP000827872"/>
    </source>
</evidence>
<proteinExistence type="predicted"/>
<dbReference type="EMBL" id="CM037621">
    <property type="protein sequence ID" value="KAH8001392.1"/>
    <property type="molecule type" value="Genomic_DNA"/>
</dbReference>
<reference evidence="1" key="1">
    <citation type="submission" date="2021-08" db="EMBL/GenBank/DDBJ databases">
        <title>The first chromosome-level gecko genome reveals the dynamic sex chromosomes of Neotropical dwarf geckos (Sphaerodactylidae: Sphaerodactylus).</title>
        <authorList>
            <person name="Pinto B.J."/>
            <person name="Keating S.E."/>
            <person name="Gamble T."/>
        </authorList>
    </citation>
    <scope>NUCLEOTIDE SEQUENCE</scope>
    <source>
        <strain evidence="1">TG3544</strain>
    </source>
</reference>
<name>A0ACB8F7R8_9SAUR</name>
<dbReference type="Proteomes" id="UP000827872">
    <property type="component" value="Linkage Group LG08"/>
</dbReference>
<protein>
    <submittedName>
        <fullName evidence="1">Uncharacterized protein</fullName>
    </submittedName>
</protein>
<sequence>MTELDAEGRERDPRERFVVRMRYRGNDEKVTSSGSPLSMLRTAAREGRITGAQLGGPKPPGCPARLPPGERGGQQVPRAAAPKRCGRRSLVAGAKPGSGRLPVAASTSGARDWPHGGKLKPIGRAGGPEPAGASNGAPPKGSPALTVCCRPKPLAAQSSRWGGVGRGGEAAIESVASGGGKSGRGISPLPDRHVPAAAAGDAAQGLPHGHHPVGFQRGGCTLEQ</sequence>